<feature type="domain" description="DDHD" evidence="3">
    <location>
        <begin position="566"/>
        <end position="858"/>
    </location>
</feature>
<feature type="transmembrane region" description="Helical" evidence="2">
    <location>
        <begin position="842"/>
        <end position="859"/>
    </location>
</feature>
<dbReference type="Pfam" id="PF23463">
    <property type="entry name" value="WWE_2"/>
    <property type="match status" value="1"/>
</dbReference>
<feature type="compositionally biased region" description="Acidic residues" evidence="1">
    <location>
        <begin position="346"/>
        <end position="357"/>
    </location>
</feature>
<evidence type="ECO:0000313" key="5">
    <source>
        <dbReference type="Proteomes" id="UP000077051"/>
    </source>
</evidence>
<feature type="compositionally biased region" description="Low complexity" evidence="1">
    <location>
        <begin position="191"/>
        <end position="218"/>
    </location>
</feature>
<dbReference type="AlphaFoldDB" id="A0A162YUL4"/>
<dbReference type="PANTHER" id="PTHR23509">
    <property type="entry name" value="PA-PL1 PHOSPHOLIPASE FAMILY"/>
    <property type="match status" value="1"/>
</dbReference>
<proteinExistence type="predicted"/>
<name>A0A162YUL4_MUCCL</name>
<dbReference type="VEuPathDB" id="FungiDB:MUCCIDRAFT_85113"/>
<dbReference type="GO" id="GO:0005737">
    <property type="term" value="C:cytoplasm"/>
    <property type="evidence" value="ECO:0007669"/>
    <property type="project" value="TreeGrafter"/>
</dbReference>
<feature type="region of interest" description="Disordered" evidence="1">
    <location>
        <begin position="188"/>
        <end position="218"/>
    </location>
</feature>
<dbReference type="InterPro" id="IPR055555">
    <property type="entry name" value="PA-PLA1_DUF7131"/>
</dbReference>
<sequence>MLEPDAKQKDITYQRRNPRPLSLIPDLDVPPLVPRWFHAIDNPVIDPISIRRAKSSSTLNKTPIPKSPSTPKLKLSSKWVPFSQRDSAALEKAYQNHDVRAKVPVNEDHLFEVDVTQRTISPVYWEGPSYEVRRATWFMQSDGWVPCEENIAEQIELGYYKHKPYLSATTSTATATMDDEAAQSIASVKGTASPTASTSTAATMSTSAPASTSISTSETAVEEKKLEISLAQKSVDKQWNLLGPYLGQYIVYTGENHAWLLSNSTSSKFAKSIITRLTNKQNLGGTRLIRGYPAVEEMTKKSKTSSTTSSKSAAPTAVDEDKAAVDSSSDEELNVKEEEKQQMEANEAEDYDNENSEEEVRKIDHLMFVIHGVGQKMSERTGQTFVHDVNVMRKTFKLAYPAAISTTSTPNRTNGIQVLPIMWRQDIKFGMAADDEEGFEADLGTLGVEDGCPTLDELTLDGVPNIRTVVSDVLMDVPLYMTPRYRELMTQIISKEINRVYRLFGNRNPEFLEKGKVSIFGHSLGSLLAFDMLTLQPSTPPDHLRQPLEEHPIPSTKTNDRKLPPLTFPVQNFFAAGSPLGVILLLRGFKIASRKSLSDAHAALSDVKSPSPTSINFCYPAVDNLYNIFHKADPVAYRLEPLIARHYTAKLKPEPIPYMKGGLKGVIDASFNVGSGIANRAGAMYESFKMGLTTNLFMRGLGLSRQQIYEDAHPAAADDDDDVYQHDSDDSGAATPSSVKQSEEQDAAINRLTRIRSNSDPAHAFSNTDFRYKNNNSSSSIKGKSSIRKSPPIPLPTANATPYSQGAQKLKMLNATGRVDYCIQEGLLENPYLSAFSAHMQYWQLIFFFFFFHIAGGIGP</sequence>
<feature type="region of interest" description="Disordered" evidence="1">
    <location>
        <begin position="716"/>
        <end position="745"/>
    </location>
</feature>
<feature type="compositionally biased region" description="Polar residues" evidence="1">
    <location>
        <begin position="759"/>
        <end position="769"/>
    </location>
</feature>
<dbReference type="OrthoDB" id="431378at2759"/>
<gene>
    <name evidence="4" type="ORF">MUCCIDRAFT_85113</name>
</gene>
<evidence type="ECO:0000256" key="1">
    <source>
        <dbReference type="SAM" id="MobiDB-lite"/>
    </source>
</evidence>
<dbReference type="GO" id="GO:0046872">
    <property type="term" value="F:metal ion binding"/>
    <property type="evidence" value="ECO:0007669"/>
    <property type="project" value="InterPro"/>
</dbReference>
<dbReference type="Pfam" id="PF23465">
    <property type="entry name" value="DUF7131"/>
    <property type="match status" value="1"/>
</dbReference>
<dbReference type="InterPro" id="IPR004177">
    <property type="entry name" value="DDHD_dom"/>
</dbReference>
<dbReference type="Proteomes" id="UP000077051">
    <property type="component" value="Unassembled WGS sequence"/>
</dbReference>
<dbReference type="InterPro" id="IPR057826">
    <property type="entry name" value="WWE_C20G8.02"/>
</dbReference>
<dbReference type="Pfam" id="PF02862">
    <property type="entry name" value="DDHD"/>
    <property type="match status" value="1"/>
</dbReference>
<feature type="compositionally biased region" description="Low complexity" evidence="1">
    <location>
        <begin position="774"/>
        <end position="790"/>
    </location>
</feature>
<dbReference type="EMBL" id="AMYB01000006">
    <property type="protein sequence ID" value="OAD00747.1"/>
    <property type="molecule type" value="Genomic_DNA"/>
</dbReference>
<accession>A0A162YUL4</accession>
<comment type="caution">
    <text evidence="4">The sequence shown here is derived from an EMBL/GenBank/DDBJ whole genome shotgun (WGS) entry which is preliminary data.</text>
</comment>
<dbReference type="PANTHER" id="PTHR23509:SF10">
    <property type="entry name" value="LD21067P"/>
    <property type="match status" value="1"/>
</dbReference>
<dbReference type="GO" id="GO:0004620">
    <property type="term" value="F:phospholipase activity"/>
    <property type="evidence" value="ECO:0007669"/>
    <property type="project" value="TreeGrafter"/>
</dbReference>
<dbReference type="STRING" id="747725.A0A162YUL4"/>
<protein>
    <recommendedName>
        <fullName evidence="3">DDHD domain-containing protein</fullName>
    </recommendedName>
</protein>
<reference evidence="4 5" key="1">
    <citation type="submission" date="2015-06" db="EMBL/GenBank/DDBJ databases">
        <title>Expansion of signal transduction pathways in fungi by whole-genome duplication.</title>
        <authorList>
            <consortium name="DOE Joint Genome Institute"/>
            <person name="Corrochano L.M."/>
            <person name="Kuo A."/>
            <person name="Marcet-Houben M."/>
            <person name="Polaino S."/>
            <person name="Salamov A."/>
            <person name="Villalobos J.M."/>
            <person name="Alvarez M.I."/>
            <person name="Avalos J."/>
            <person name="Benito E.P."/>
            <person name="Benoit I."/>
            <person name="Burger G."/>
            <person name="Camino L.P."/>
            <person name="Canovas D."/>
            <person name="Cerda-Olmedo E."/>
            <person name="Cheng J.-F."/>
            <person name="Dominguez A."/>
            <person name="Elias M."/>
            <person name="Eslava A.P."/>
            <person name="Glaser F."/>
            <person name="Grimwood J."/>
            <person name="Gutierrez G."/>
            <person name="Heitman J."/>
            <person name="Henrissat B."/>
            <person name="Iturriaga E.A."/>
            <person name="Lang B.F."/>
            <person name="Lavin J.L."/>
            <person name="Lee S."/>
            <person name="Li W."/>
            <person name="Lindquist E."/>
            <person name="Lopez-Garcia S."/>
            <person name="Luque E.M."/>
            <person name="Marcos A.T."/>
            <person name="Martin J."/>
            <person name="Mccluskey K."/>
            <person name="Medina H.R."/>
            <person name="Miralles-Duran A."/>
            <person name="Miyazaki A."/>
            <person name="Munoz-Torres E."/>
            <person name="Oguiza J.A."/>
            <person name="Ohm R."/>
            <person name="Olmedo M."/>
            <person name="Orejas M."/>
            <person name="Ortiz-Castellanos L."/>
            <person name="Pisabarro A.G."/>
            <person name="Rodriguez-Romero J."/>
            <person name="Ruiz-Herrera J."/>
            <person name="Ruiz-Vazquez R."/>
            <person name="Sanz C."/>
            <person name="Schackwitz W."/>
            <person name="Schmutz J."/>
            <person name="Shahriari M."/>
            <person name="Shelest E."/>
            <person name="Silva-Franco F."/>
            <person name="Soanes D."/>
            <person name="Syed K."/>
            <person name="Tagua V.G."/>
            <person name="Talbot N.J."/>
            <person name="Thon M."/>
            <person name="De Vries R.P."/>
            <person name="Wiebenga A."/>
            <person name="Yadav J.S."/>
            <person name="Braun E.L."/>
            <person name="Baker S."/>
            <person name="Garre V."/>
            <person name="Horwitz B."/>
            <person name="Torres-Martinez S."/>
            <person name="Idnurm A."/>
            <person name="Herrera-Estrella A."/>
            <person name="Gabaldon T."/>
            <person name="Grigoriev I.V."/>
        </authorList>
    </citation>
    <scope>NUCLEOTIDE SEQUENCE [LARGE SCALE GENOMIC DNA]</scope>
    <source>
        <strain evidence="4 5">CBS 277.49</strain>
    </source>
</reference>
<evidence type="ECO:0000259" key="3">
    <source>
        <dbReference type="PROSITE" id="PS51043"/>
    </source>
</evidence>
<dbReference type="SMART" id="SM01127">
    <property type="entry name" value="DDHD"/>
    <property type="match status" value="1"/>
</dbReference>
<keyword evidence="2" id="KW-1133">Transmembrane helix</keyword>
<feature type="region of interest" description="Disordered" evidence="1">
    <location>
        <begin position="294"/>
        <end position="358"/>
    </location>
</feature>
<keyword evidence="2" id="KW-0812">Transmembrane</keyword>
<feature type="region of interest" description="Disordered" evidence="1">
    <location>
        <begin position="759"/>
        <end position="801"/>
    </location>
</feature>
<keyword evidence="5" id="KW-1185">Reference proteome</keyword>
<organism evidence="4 5">
    <name type="scientific">Mucor lusitanicus CBS 277.49</name>
    <dbReference type="NCBI Taxonomy" id="747725"/>
    <lineage>
        <taxon>Eukaryota</taxon>
        <taxon>Fungi</taxon>
        <taxon>Fungi incertae sedis</taxon>
        <taxon>Mucoromycota</taxon>
        <taxon>Mucoromycotina</taxon>
        <taxon>Mucoromycetes</taxon>
        <taxon>Mucorales</taxon>
        <taxon>Mucorineae</taxon>
        <taxon>Mucoraceae</taxon>
        <taxon>Mucor</taxon>
    </lineage>
</organism>
<evidence type="ECO:0000313" key="4">
    <source>
        <dbReference type="EMBL" id="OAD00747.1"/>
    </source>
</evidence>
<feature type="compositionally biased region" description="Basic and acidic residues" evidence="1">
    <location>
        <begin position="333"/>
        <end position="342"/>
    </location>
</feature>
<dbReference type="PROSITE" id="PS51043">
    <property type="entry name" value="DDHD"/>
    <property type="match status" value="1"/>
</dbReference>
<evidence type="ECO:0000256" key="2">
    <source>
        <dbReference type="SAM" id="Phobius"/>
    </source>
</evidence>
<dbReference type="InterPro" id="IPR058055">
    <property type="entry name" value="PA-PLA1"/>
</dbReference>
<keyword evidence="2" id="KW-0472">Membrane</keyword>